<dbReference type="PANTHER" id="PTHR34220:SF7">
    <property type="entry name" value="SENSOR HISTIDINE KINASE YPDA"/>
    <property type="match status" value="1"/>
</dbReference>
<dbReference type="PANTHER" id="PTHR34220">
    <property type="entry name" value="SENSOR HISTIDINE KINASE YPDA"/>
    <property type="match status" value="1"/>
</dbReference>
<evidence type="ECO:0000256" key="1">
    <source>
        <dbReference type="SAM" id="Phobius"/>
    </source>
</evidence>
<dbReference type="Gene3D" id="3.30.450.20">
    <property type="entry name" value="PAS domain"/>
    <property type="match status" value="1"/>
</dbReference>
<accession>A0A413Q3C1</accession>
<keyword evidence="1" id="KW-0472">Membrane</keyword>
<dbReference type="Gene3D" id="1.10.8.500">
    <property type="entry name" value="HAMP domain in histidine kinase"/>
    <property type="match status" value="1"/>
</dbReference>
<dbReference type="Pfam" id="PF06580">
    <property type="entry name" value="His_kinase"/>
    <property type="match status" value="1"/>
</dbReference>
<dbReference type="CDD" id="cd06225">
    <property type="entry name" value="HAMP"/>
    <property type="match status" value="1"/>
</dbReference>
<dbReference type="PROSITE" id="PS50885">
    <property type="entry name" value="HAMP"/>
    <property type="match status" value="1"/>
</dbReference>
<keyword evidence="1" id="KW-1133">Transmembrane helix</keyword>
<dbReference type="GO" id="GO:0016020">
    <property type="term" value="C:membrane"/>
    <property type="evidence" value="ECO:0007669"/>
    <property type="project" value="InterPro"/>
</dbReference>
<dbReference type="SUPFAM" id="SSF158472">
    <property type="entry name" value="HAMP domain-like"/>
    <property type="match status" value="1"/>
</dbReference>
<evidence type="ECO:0000259" key="2">
    <source>
        <dbReference type="PROSITE" id="PS50885"/>
    </source>
</evidence>
<dbReference type="InterPro" id="IPR003660">
    <property type="entry name" value="HAMP_dom"/>
</dbReference>
<proteinExistence type="predicted"/>
<dbReference type="Pfam" id="PF00672">
    <property type="entry name" value="HAMP"/>
    <property type="match status" value="1"/>
</dbReference>
<dbReference type="InterPro" id="IPR010559">
    <property type="entry name" value="Sig_transdc_His_kin_internal"/>
</dbReference>
<feature type="domain" description="HAMP" evidence="2">
    <location>
        <begin position="316"/>
        <end position="372"/>
    </location>
</feature>
<keyword evidence="1" id="KW-0812">Transmembrane</keyword>
<reference evidence="3 4" key="1">
    <citation type="submission" date="2018-08" db="EMBL/GenBank/DDBJ databases">
        <title>A genome reference for cultivated species of the human gut microbiota.</title>
        <authorList>
            <person name="Zou Y."/>
            <person name="Xue W."/>
            <person name="Luo G."/>
        </authorList>
    </citation>
    <scope>NUCLEOTIDE SEQUENCE [LARGE SCALE GENOMIC DNA]</scope>
    <source>
        <strain evidence="3 4">AM47-6BH</strain>
    </source>
</reference>
<sequence length="419" mass="48493">MKDKLKDKMKKKFTDLSISHKMLMVYITFASAFLLIALGLTQISFRIYSKELYDKSLQELDYFSQNVNRGLKDAERNNYSISMDALVQRTLSDLSVLEYPSLDYNQKIRDLRRILLNEYDPESCVKSIIFVDLYGNTVEVGTAAWDVSGESFTAIKKQMEQGKGAYTTYGPTEECPYLLSGRVVRNRLDMSLSDMGKLIFVCDVGNVISENKESLSSNKAAIYVYNKNCAIYEDENIKKLDDLPKYVEHSGYKILKQSGRKYFVSYLYSAKTDWTYVSFFPYSDIYGQVQTVRTLLILGFLAVFTALVFFMKKLSVVIVSPLEHLTDSMQIVENGDFQGAREMLTNTDRQDEIGTLSREFRTMLETVDTLIHENYEKQLLLKDTKYKMLRAQINPHFLYNTLNVIHWMIRLREMKRPAG</sequence>
<dbReference type="InterPro" id="IPR050640">
    <property type="entry name" value="Bact_2-comp_sensor_kinase"/>
</dbReference>
<organism evidence="3 4">
    <name type="scientific">Agathobacter rectalis</name>
    <dbReference type="NCBI Taxonomy" id="39491"/>
    <lineage>
        <taxon>Bacteria</taxon>
        <taxon>Bacillati</taxon>
        <taxon>Bacillota</taxon>
        <taxon>Clostridia</taxon>
        <taxon>Lachnospirales</taxon>
        <taxon>Lachnospiraceae</taxon>
        <taxon>Agathobacter</taxon>
    </lineage>
</organism>
<evidence type="ECO:0000313" key="4">
    <source>
        <dbReference type="Proteomes" id="UP000283721"/>
    </source>
</evidence>
<dbReference type="EMBL" id="QSES01000041">
    <property type="protein sequence ID" value="RGZ88246.1"/>
    <property type="molecule type" value="Genomic_DNA"/>
</dbReference>
<gene>
    <name evidence="3" type="ORF">DW967_15470</name>
</gene>
<dbReference type="Proteomes" id="UP000283721">
    <property type="component" value="Unassembled WGS sequence"/>
</dbReference>
<feature type="transmembrane region" description="Helical" evidence="1">
    <location>
        <begin position="292"/>
        <end position="311"/>
    </location>
</feature>
<evidence type="ECO:0000313" key="3">
    <source>
        <dbReference type="EMBL" id="RGZ88246.1"/>
    </source>
</evidence>
<comment type="caution">
    <text evidence="3">The sequence shown here is derived from an EMBL/GenBank/DDBJ whole genome shotgun (WGS) entry which is preliminary data.</text>
</comment>
<name>A0A413Q3C1_9FIRM</name>
<dbReference type="GO" id="GO:0000155">
    <property type="term" value="F:phosphorelay sensor kinase activity"/>
    <property type="evidence" value="ECO:0007669"/>
    <property type="project" value="InterPro"/>
</dbReference>
<dbReference type="AlphaFoldDB" id="A0A413Q3C1"/>
<protein>
    <submittedName>
        <fullName evidence="3">HAMP domain-containing protein</fullName>
    </submittedName>
</protein>
<feature type="transmembrane region" description="Helical" evidence="1">
    <location>
        <begin position="21"/>
        <end position="40"/>
    </location>
</feature>